<name>A0ABS7ZNQ7_9GAMM</name>
<evidence type="ECO:0000256" key="1">
    <source>
        <dbReference type="ARBA" id="ARBA00004453"/>
    </source>
</evidence>
<comment type="caution">
    <text evidence="4">The sequence shown here is derived from an EMBL/GenBank/DDBJ whole genome shotgun (WGS) entry which is preliminary data.</text>
</comment>
<dbReference type="EMBL" id="JAEDAH010000032">
    <property type="protein sequence ID" value="MCA6063322.1"/>
    <property type="molecule type" value="Genomic_DNA"/>
</dbReference>
<dbReference type="RefSeq" id="WP_225673216.1">
    <property type="nucleotide sequence ID" value="NZ_JAEDAH010000032.1"/>
</dbReference>
<dbReference type="Pfam" id="PF04245">
    <property type="entry name" value="NA37"/>
    <property type="match status" value="1"/>
</dbReference>
<evidence type="ECO:0000256" key="3">
    <source>
        <dbReference type="ARBA" id="ARBA00022490"/>
    </source>
</evidence>
<proteinExistence type="inferred from homology"/>
<comment type="subcellular location">
    <subcellularLocation>
        <location evidence="1">Cytoplasm</location>
        <location evidence="1">Nucleoid</location>
    </subcellularLocation>
</comment>
<dbReference type="PANTHER" id="PTHR38772:SF1">
    <property type="entry name" value="NUCLEOID-ASSOCIATED PROTEIN YEJK"/>
    <property type="match status" value="1"/>
</dbReference>
<comment type="similarity">
    <text evidence="2">Belongs to the YejK family.</text>
</comment>
<evidence type="ECO:0000256" key="2">
    <source>
        <dbReference type="ARBA" id="ARBA00009035"/>
    </source>
</evidence>
<keyword evidence="3" id="KW-0963">Cytoplasm</keyword>
<keyword evidence="5" id="KW-1185">Reference proteome</keyword>
<dbReference type="PANTHER" id="PTHR38772">
    <property type="match status" value="1"/>
</dbReference>
<gene>
    <name evidence="4" type="ORF">I9W95_06845</name>
</gene>
<organism evidence="4 5">
    <name type="scientific">Thalassolituus marinus</name>
    <dbReference type="NCBI Taxonomy" id="671053"/>
    <lineage>
        <taxon>Bacteria</taxon>
        <taxon>Pseudomonadati</taxon>
        <taxon>Pseudomonadota</taxon>
        <taxon>Gammaproteobacteria</taxon>
        <taxon>Oceanospirillales</taxon>
        <taxon>Oceanospirillaceae</taxon>
        <taxon>Thalassolituus</taxon>
    </lineage>
</organism>
<evidence type="ECO:0000313" key="5">
    <source>
        <dbReference type="Proteomes" id="UP000714380"/>
    </source>
</evidence>
<dbReference type="InterPro" id="IPR007358">
    <property type="entry name" value="Nucleoid_associated_NdpA"/>
</dbReference>
<protein>
    <submittedName>
        <fullName evidence="4">Nucleoid-associated protein</fullName>
    </submittedName>
</protein>
<evidence type="ECO:0000313" key="4">
    <source>
        <dbReference type="EMBL" id="MCA6063322.1"/>
    </source>
</evidence>
<sequence>MSLKHFVTHQISKESKDPAATLVSSEQEADLEHDSLAHFYAQTSAQLKGVFTQRSGKRYGVFHPEITQVRALIQDWQADRQTFIALTRRISKQFANSLDNSELAIEGYLAFFLEQLADSDRLYIFHLRRKTSVSINPDMTLTETHYLDFSNTGFGVMLNLTDWLADDDSKYLTFSFGRGDKPVQNHFAECIGFTDTLNTAAETEAFLEIVDQFSHTLPPEQGFECKAKVVDYCMEQDMRGEPVVFEELADYLSNEIKAEPAKAFSHYIIDKQKERQAEARQSLSPEQLAAQGASTEVVAEAIKTELIPDRKKLKGFIRYSGKNKDLSLSFSASMLEKQEIVFDGVSNELRITKVPESLLKQLKQS</sequence>
<reference evidence="4 5" key="1">
    <citation type="submission" date="2020-12" db="EMBL/GenBank/DDBJ databases">
        <title>Novel Thalassolituus-related marine hydrocarbonoclastic bacteria mediated algae-derived hydrocarbons mineralization in twilight zone of the northern South China Sea.</title>
        <authorList>
            <person name="Dong C."/>
        </authorList>
    </citation>
    <scope>NUCLEOTIDE SEQUENCE [LARGE SCALE GENOMIC DNA]</scope>
    <source>
        <strain evidence="4 5">IMCC1826</strain>
    </source>
</reference>
<dbReference type="Proteomes" id="UP000714380">
    <property type="component" value="Unassembled WGS sequence"/>
</dbReference>
<accession>A0ABS7ZNQ7</accession>